<dbReference type="Pfam" id="PF21221">
    <property type="entry name" value="B_lactamase-like_C"/>
    <property type="match status" value="1"/>
</dbReference>
<evidence type="ECO:0000313" key="3">
    <source>
        <dbReference type="Proteomes" id="UP000319732"/>
    </source>
</evidence>
<keyword evidence="2" id="KW-0378">Hydrolase</keyword>
<dbReference type="AlphaFoldDB" id="A0A545SNI1"/>
<protein>
    <submittedName>
        <fullName evidence="2">MBL fold metallo-hydrolase</fullName>
    </submittedName>
</protein>
<dbReference type="OrthoDB" id="9815874at2"/>
<gene>
    <name evidence="2" type="ORF">FKG94_26975</name>
</gene>
<keyword evidence="3" id="KW-1185">Reference proteome</keyword>
<dbReference type="InterPro" id="IPR001279">
    <property type="entry name" value="Metallo-B-lactamas"/>
</dbReference>
<organism evidence="2 3">
    <name type="scientific">Exilibacterium tricleocarpae</name>
    <dbReference type="NCBI Taxonomy" id="2591008"/>
    <lineage>
        <taxon>Bacteria</taxon>
        <taxon>Pseudomonadati</taxon>
        <taxon>Pseudomonadota</taxon>
        <taxon>Gammaproteobacteria</taxon>
        <taxon>Cellvibrionales</taxon>
        <taxon>Cellvibrionaceae</taxon>
        <taxon>Exilibacterium</taxon>
    </lineage>
</organism>
<dbReference type="Gene3D" id="1.10.10.10">
    <property type="entry name" value="Winged helix-like DNA-binding domain superfamily/Winged helix DNA-binding domain"/>
    <property type="match status" value="1"/>
</dbReference>
<dbReference type="PANTHER" id="PTHR23131:SF4">
    <property type="entry name" value="METALLO-BETA-LACTAMASE SUPERFAMILY POTEIN"/>
    <property type="match status" value="1"/>
</dbReference>
<dbReference type="Pfam" id="PF00753">
    <property type="entry name" value="Lactamase_B"/>
    <property type="match status" value="1"/>
</dbReference>
<accession>A0A545SNI1</accession>
<dbReference type="PANTHER" id="PTHR23131">
    <property type="entry name" value="ENDORIBONUCLEASE LACTB2"/>
    <property type="match status" value="1"/>
</dbReference>
<dbReference type="Proteomes" id="UP000319732">
    <property type="component" value="Unassembled WGS sequence"/>
</dbReference>
<sequence>MIIFSQVCLAARVVSITESGITAAKINTSGHCDASVTTGERRFMSLKWAFLIIVFTAARRHGGCGYRRKSCTTMAIPPVSKLSFPDLNIPAPGTVTAVGPGVMWLRMPLPFDLNHINLYLLEDHDGWFVVDTGLGGNRTQGHWESIFDHCLAGKPVKGIIVTHLHPDHVGQAGFISERWRAPLWMTRTEYFTARALSSAPSEASQWPVQQHYQRSGISPELQQQAVQAEGGFSGFICPLPRAYRRLQHDDRLTINGNNWRVMVGRGHAPEHACLYAEELGLLISGDQILPNITPNISVYSTEPEANPLADYLDSLQQFRALADSTLVLPAHNLPFYGVGHRVQQLIDHHRQKLDTLLAATGKPKSAAELMPALFKRELSPHQTMFALGECLAHLHYLMYRGDLQRELDDRDIYRYRSTRPQAQATTAAVPASATPTRV</sequence>
<dbReference type="EMBL" id="VHSG01000040">
    <property type="protein sequence ID" value="TQV66529.1"/>
    <property type="molecule type" value="Genomic_DNA"/>
</dbReference>
<feature type="domain" description="Metallo-beta-lactamase" evidence="1">
    <location>
        <begin position="115"/>
        <end position="331"/>
    </location>
</feature>
<dbReference type="GO" id="GO:0016787">
    <property type="term" value="F:hydrolase activity"/>
    <property type="evidence" value="ECO:0007669"/>
    <property type="project" value="UniProtKB-KW"/>
</dbReference>
<dbReference type="InterPro" id="IPR048933">
    <property type="entry name" value="B_lactamase-like_C"/>
</dbReference>
<dbReference type="Gene3D" id="3.60.15.10">
    <property type="entry name" value="Ribonuclease Z/Hydroxyacylglutathione hydrolase-like"/>
    <property type="match status" value="1"/>
</dbReference>
<comment type="caution">
    <text evidence="2">The sequence shown here is derived from an EMBL/GenBank/DDBJ whole genome shotgun (WGS) entry which is preliminary data.</text>
</comment>
<dbReference type="InterPro" id="IPR036866">
    <property type="entry name" value="RibonucZ/Hydroxyglut_hydro"/>
</dbReference>
<reference evidence="2 3" key="1">
    <citation type="submission" date="2019-06" db="EMBL/GenBank/DDBJ databases">
        <title>Whole genome sequence for Cellvibrionaceae sp. R142.</title>
        <authorList>
            <person name="Wang G."/>
        </authorList>
    </citation>
    <scope>NUCLEOTIDE SEQUENCE [LARGE SCALE GENOMIC DNA]</scope>
    <source>
        <strain evidence="2 3">R142</strain>
    </source>
</reference>
<dbReference type="InterPro" id="IPR050662">
    <property type="entry name" value="Sec-metab_biosynth-thioest"/>
</dbReference>
<dbReference type="SUPFAM" id="SSF56281">
    <property type="entry name" value="Metallo-hydrolase/oxidoreductase"/>
    <property type="match status" value="1"/>
</dbReference>
<dbReference type="SMART" id="SM00849">
    <property type="entry name" value="Lactamase_B"/>
    <property type="match status" value="1"/>
</dbReference>
<name>A0A545SNI1_9GAMM</name>
<proteinExistence type="predicted"/>
<evidence type="ECO:0000259" key="1">
    <source>
        <dbReference type="SMART" id="SM00849"/>
    </source>
</evidence>
<evidence type="ECO:0000313" key="2">
    <source>
        <dbReference type="EMBL" id="TQV66529.1"/>
    </source>
</evidence>
<dbReference type="InterPro" id="IPR036388">
    <property type="entry name" value="WH-like_DNA-bd_sf"/>
</dbReference>